<name>A0A1H2ZKN5_9BACL</name>
<gene>
    <name evidence="2" type="ORF">SAMN05444487_11194</name>
</gene>
<evidence type="ECO:0008006" key="4">
    <source>
        <dbReference type="Google" id="ProtNLM"/>
    </source>
</evidence>
<keyword evidence="3" id="KW-1185">Reference proteome</keyword>
<keyword evidence="1" id="KW-0732">Signal</keyword>
<dbReference type="RefSeq" id="WP_091740920.1">
    <property type="nucleotide sequence ID" value="NZ_FNNQ01000011.1"/>
</dbReference>
<evidence type="ECO:0000313" key="3">
    <source>
        <dbReference type="Proteomes" id="UP000198534"/>
    </source>
</evidence>
<dbReference type="SUPFAM" id="SSF56973">
    <property type="entry name" value="Aerolisin/ETX pore-forming domain"/>
    <property type="match status" value="1"/>
</dbReference>
<accession>A0A1H2ZKN5</accession>
<dbReference type="Proteomes" id="UP000198534">
    <property type="component" value="Unassembled WGS sequence"/>
</dbReference>
<protein>
    <recommendedName>
        <fullName evidence="4">Toxin ETX/toxin MTX2</fullName>
    </recommendedName>
</protein>
<feature type="signal peptide" evidence="1">
    <location>
        <begin position="1"/>
        <end position="31"/>
    </location>
</feature>
<reference evidence="2 3" key="1">
    <citation type="submission" date="2016-10" db="EMBL/GenBank/DDBJ databases">
        <authorList>
            <person name="de Groot N.N."/>
        </authorList>
    </citation>
    <scope>NUCLEOTIDE SEQUENCE [LARGE SCALE GENOMIC DNA]</scope>
    <source>
        <strain evidence="2 3">DSM 45610</strain>
    </source>
</reference>
<dbReference type="CDD" id="cd20223">
    <property type="entry name" value="PFM_epsilon-toxin-like"/>
    <property type="match status" value="1"/>
</dbReference>
<feature type="chain" id="PRO_5011513058" description="Toxin ETX/toxin MTX2" evidence="1">
    <location>
        <begin position="32"/>
        <end position="331"/>
    </location>
</feature>
<evidence type="ECO:0000256" key="1">
    <source>
        <dbReference type="SAM" id="SignalP"/>
    </source>
</evidence>
<dbReference type="Gene3D" id="2.170.15.10">
    <property type="entry name" value="Proaerolysin, chain A, domain 3"/>
    <property type="match status" value="1"/>
</dbReference>
<sequence length="331" mass="36269">MKNAWTRLAVFVFAFALITGGGLTGYSKAYAADAPTYDPVVENNKDLYTSNDMLKFASTSTTGYKIASQDEKLKSIDYFINNNSESPQGSTRKSQGKMYTQTDTMTLNASTEFSVGTETSASAELPGIANVTEKFTTNFKVTAGISDTKSESRQLAYGGDEVVAGPYEKVRVDYYLKELKTNGIMNTGTRITETGDNLLIRSYYSNPDDSGGGPGYIKEEYHPGKRTGEDVYNAFKKMEEMNKENPVATANKKDSKRWKVIPKGQLSNYFFIDDEAKTVSTVAAQAGFDGVGGTGLESKTTIIDGKTDKVKSIEKKTMDEKGKVLNKKQVK</sequence>
<organism evidence="2 3">
    <name type="scientific">Marininema mesophilum</name>
    <dbReference type="NCBI Taxonomy" id="1048340"/>
    <lineage>
        <taxon>Bacteria</taxon>
        <taxon>Bacillati</taxon>
        <taxon>Bacillota</taxon>
        <taxon>Bacilli</taxon>
        <taxon>Bacillales</taxon>
        <taxon>Thermoactinomycetaceae</taxon>
        <taxon>Marininema</taxon>
    </lineage>
</organism>
<dbReference type="AlphaFoldDB" id="A0A1H2ZKN5"/>
<proteinExistence type="predicted"/>
<dbReference type="EMBL" id="FNNQ01000011">
    <property type="protein sequence ID" value="SDX17518.1"/>
    <property type="molecule type" value="Genomic_DNA"/>
</dbReference>
<evidence type="ECO:0000313" key="2">
    <source>
        <dbReference type="EMBL" id="SDX17518.1"/>
    </source>
</evidence>